<dbReference type="AlphaFoldDB" id="A0AAD5MY91"/>
<comment type="caution">
    <text evidence="1">The sequence shown here is derived from an EMBL/GenBank/DDBJ whole genome shotgun (WGS) entry which is preliminary data.</text>
</comment>
<gene>
    <name evidence="1" type="ORF">KIN20_025300</name>
</gene>
<sequence length="77" mass="8832">MKTVRAWHIAIKVERRRWIFRLQSNSEASLGTFTGNDSMPLTRMTEVMISAHRSFGAMFCIHYPPRFTDLLVGSTAT</sequence>
<evidence type="ECO:0000313" key="1">
    <source>
        <dbReference type="EMBL" id="KAJ1365078.1"/>
    </source>
</evidence>
<accession>A0AAD5MY91</accession>
<keyword evidence="2" id="KW-1185">Reference proteome</keyword>
<protein>
    <submittedName>
        <fullName evidence="1">Uncharacterized protein</fullName>
    </submittedName>
</protein>
<dbReference type="Proteomes" id="UP001196413">
    <property type="component" value="Unassembled WGS sequence"/>
</dbReference>
<organism evidence="1 2">
    <name type="scientific">Parelaphostrongylus tenuis</name>
    <name type="common">Meningeal worm</name>
    <dbReference type="NCBI Taxonomy" id="148309"/>
    <lineage>
        <taxon>Eukaryota</taxon>
        <taxon>Metazoa</taxon>
        <taxon>Ecdysozoa</taxon>
        <taxon>Nematoda</taxon>
        <taxon>Chromadorea</taxon>
        <taxon>Rhabditida</taxon>
        <taxon>Rhabditina</taxon>
        <taxon>Rhabditomorpha</taxon>
        <taxon>Strongyloidea</taxon>
        <taxon>Metastrongylidae</taxon>
        <taxon>Parelaphostrongylus</taxon>
    </lineage>
</organism>
<evidence type="ECO:0000313" key="2">
    <source>
        <dbReference type="Proteomes" id="UP001196413"/>
    </source>
</evidence>
<dbReference type="EMBL" id="JAHQIW010005170">
    <property type="protein sequence ID" value="KAJ1365078.1"/>
    <property type="molecule type" value="Genomic_DNA"/>
</dbReference>
<proteinExistence type="predicted"/>
<name>A0AAD5MY91_PARTN</name>
<reference evidence="1" key="1">
    <citation type="submission" date="2021-06" db="EMBL/GenBank/DDBJ databases">
        <title>Parelaphostrongylus tenuis whole genome reference sequence.</title>
        <authorList>
            <person name="Garwood T.J."/>
            <person name="Larsen P.A."/>
            <person name="Fountain-Jones N.M."/>
            <person name="Garbe J.R."/>
            <person name="Macchietto M.G."/>
            <person name="Kania S.A."/>
            <person name="Gerhold R.W."/>
            <person name="Richards J.E."/>
            <person name="Wolf T.M."/>
        </authorList>
    </citation>
    <scope>NUCLEOTIDE SEQUENCE</scope>
    <source>
        <strain evidence="1">MNPRO001-30</strain>
        <tissue evidence="1">Meninges</tissue>
    </source>
</reference>